<dbReference type="InterPro" id="IPR036402">
    <property type="entry name" value="EF-Ts_dimer_sf"/>
</dbReference>
<dbReference type="Gene3D" id="3.30.479.20">
    <property type="entry name" value="Elongation factor Ts, dimerisation domain"/>
    <property type="match status" value="2"/>
</dbReference>
<dbReference type="Proteomes" id="UP000250043">
    <property type="component" value="Unassembled WGS sequence"/>
</dbReference>
<keyword evidence="5 6" id="KW-0496">Mitochondrion</keyword>
<dbReference type="Gene3D" id="1.10.8.10">
    <property type="entry name" value="DNA helicase RuvA subunit, C-terminal domain"/>
    <property type="match status" value="1"/>
</dbReference>
<evidence type="ECO:0000259" key="7">
    <source>
        <dbReference type="Pfam" id="PF00889"/>
    </source>
</evidence>
<dbReference type="InterPro" id="IPR009060">
    <property type="entry name" value="UBA-like_sf"/>
</dbReference>
<comment type="similarity">
    <text evidence="1 6">Belongs to the EF-Ts family.</text>
</comment>
<dbReference type="InterPro" id="IPR001816">
    <property type="entry name" value="Transl_elong_EFTs/EF1B"/>
</dbReference>
<dbReference type="InterPro" id="IPR014039">
    <property type="entry name" value="Transl_elong_EFTs/EF1B_dimer"/>
</dbReference>
<evidence type="ECO:0000256" key="1">
    <source>
        <dbReference type="ARBA" id="ARBA00005532"/>
    </source>
</evidence>
<evidence type="ECO:0000256" key="3">
    <source>
        <dbReference type="ARBA" id="ARBA00022917"/>
    </source>
</evidence>
<evidence type="ECO:0000313" key="9">
    <source>
        <dbReference type="Proteomes" id="UP000250043"/>
    </source>
</evidence>
<dbReference type="SUPFAM" id="SSF46934">
    <property type="entry name" value="UBA-like"/>
    <property type="match status" value="1"/>
</dbReference>
<keyword evidence="3 6" id="KW-0648">Protein biosynthesis</keyword>
<organism evidence="8 9">
    <name type="scientific">Obba rivulosa</name>
    <dbReference type="NCBI Taxonomy" id="1052685"/>
    <lineage>
        <taxon>Eukaryota</taxon>
        <taxon>Fungi</taxon>
        <taxon>Dikarya</taxon>
        <taxon>Basidiomycota</taxon>
        <taxon>Agaricomycotina</taxon>
        <taxon>Agaricomycetes</taxon>
        <taxon>Polyporales</taxon>
        <taxon>Gelatoporiaceae</taxon>
        <taxon>Obba</taxon>
    </lineage>
</organism>
<reference evidence="8 9" key="1">
    <citation type="submission" date="2016-07" db="EMBL/GenBank/DDBJ databases">
        <title>Draft genome of the white-rot fungus Obba rivulosa 3A-2.</title>
        <authorList>
            <consortium name="DOE Joint Genome Institute"/>
            <person name="Miettinen O."/>
            <person name="Riley R."/>
            <person name="Acob R."/>
            <person name="Barry K."/>
            <person name="Cullen D."/>
            <person name="De Vries R."/>
            <person name="Hainaut M."/>
            <person name="Hatakka A."/>
            <person name="Henrissat B."/>
            <person name="Hilden K."/>
            <person name="Kuo R."/>
            <person name="Labutti K."/>
            <person name="Lipzen A."/>
            <person name="Makela M.R."/>
            <person name="Sandor L."/>
            <person name="Spatafora J.W."/>
            <person name="Grigoriev I.V."/>
            <person name="Hibbett D.S."/>
        </authorList>
    </citation>
    <scope>NUCLEOTIDE SEQUENCE [LARGE SCALE GENOMIC DNA]</scope>
    <source>
        <strain evidence="8 9">3A-2</strain>
    </source>
</reference>
<dbReference type="SUPFAM" id="SSF54713">
    <property type="entry name" value="Elongation factor Ts (EF-Ts), dimerisation domain"/>
    <property type="match status" value="2"/>
</dbReference>
<dbReference type="GO" id="GO:0070125">
    <property type="term" value="P:mitochondrial translational elongation"/>
    <property type="evidence" value="ECO:0007669"/>
    <property type="project" value="TreeGrafter"/>
</dbReference>
<keyword evidence="9" id="KW-1185">Reference proteome</keyword>
<evidence type="ECO:0000256" key="6">
    <source>
        <dbReference type="HAMAP-Rule" id="MF_03135"/>
    </source>
</evidence>
<dbReference type="OrthoDB" id="277235at2759"/>
<dbReference type="HAMAP" id="MF_00050">
    <property type="entry name" value="EF_Ts"/>
    <property type="match status" value="1"/>
</dbReference>
<dbReference type="Pfam" id="PF00889">
    <property type="entry name" value="EF_TS"/>
    <property type="match status" value="1"/>
</dbReference>
<proteinExistence type="inferred from homology"/>
<evidence type="ECO:0000256" key="5">
    <source>
        <dbReference type="ARBA" id="ARBA00023128"/>
    </source>
</evidence>
<dbReference type="InterPro" id="IPR018101">
    <property type="entry name" value="Transl_elong_Ts_CS"/>
</dbReference>
<dbReference type="PANTHER" id="PTHR11741">
    <property type="entry name" value="ELONGATION FACTOR TS"/>
    <property type="match status" value="1"/>
</dbReference>
<name>A0A8E2ANS2_9APHY</name>
<dbReference type="PROSITE" id="PS01127">
    <property type="entry name" value="EF_TS_2"/>
    <property type="match status" value="1"/>
</dbReference>
<dbReference type="GO" id="GO:0005739">
    <property type="term" value="C:mitochondrion"/>
    <property type="evidence" value="ECO:0007669"/>
    <property type="project" value="UniProtKB-SubCell"/>
</dbReference>
<dbReference type="AlphaFoldDB" id="A0A8E2ANS2"/>
<comment type="function">
    <text evidence="6">Associates with the EF-Tu.GDP complex and induces the exchange of GDP to GTP. It remains bound to the aminoacyl-tRNA.EF-Tu.GTP complex up to the GTP hydrolysis stage on the ribosome.</text>
</comment>
<evidence type="ECO:0000256" key="4">
    <source>
        <dbReference type="ARBA" id="ARBA00022946"/>
    </source>
</evidence>
<feature type="domain" description="Translation elongation factor EFTs/EF1B dimerisation" evidence="7">
    <location>
        <begin position="110"/>
        <end position="292"/>
    </location>
</feature>
<sequence length="350" mass="36967">MFSTTARQRAAALLHARAYSTAKPSIKLVAELRKRTEVSIAKAHEALAATSNDIPAALAWLEKDLQVTGLAKAAKVQDRATGQGLVGVSVLSRGPEGAAPADAVRGGLRAAIVELNCETDFVARNELFARLLADIAHTATFITDPAPGSNADPKLIRPVPTDALLDAPLLSASDPNTTAGKALATVASAIRDLTAKVGEKISLSRAAAVAREPPVPLSTRALRLAHYLHGSVGRPTQGRIGGLVATSLAAPTLVELLGREAFRADLDKLERALARQVVGFETSAIRAAEKDETALYQQPFMMYPGANGETVEAVLRRWAQEHGLVSEVEGKPQGGIEVLDFARWTVGVYN</sequence>
<keyword evidence="2 6" id="KW-0251">Elongation factor</keyword>
<comment type="subcellular location">
    <subcellularLocation>
        <location evidence="6">Mitochondrion</location>
    </subcellularLocation>
</comment>
<protein>
    <recommendedName>
        <fullName evidence="6">Elongation factor Ts, mitochondrial</fullName>
        <shortName evidence="6">EF-Ts</shortName>
        <shortName evidence="6">EF-TsMt</shortName>
    </recommendedName>
</protein>
<gene>
    <name evidence="6" type="primary">TSF1</name>
    <name evidence="8" type="ORF">OBBRIDRAFT_212153</name>
</gene>
<accession>A0A8E2ANS2</accession>
<dbReference type="GO" id="GO:0003746">
    <property type="term" value="F:translation elongation factor activity"/>
    <property type="evidence" value="ECO:0007669"/>
    <property type="project" value="UniProtKB-UniRule"/>
</dbReference>
<keyword evidence="4" id="KW-0809">Transit peptide</keyword>
<dbReference type="PANTHER" id="PTHR11741:SF0">
    <property type="entry name" value="ELONGATION FACTOR TS, MITOCHONDRIAL"/>
    <property type="match status" value="1"/>
</dbReference>
<dbReference type="EMBL" id="KV722517">
    <property type="protein sequence ID" value="OCH86659.1"/>
    <property type="molecule type" value="Genomic_DNA"/>
</dbReference>
<evidence type="ECO:0000256" key="2">
    <source>
        <dbReference type="ARBA" id="ARBA00022768"/>
    </source>
</evidence>
<evidence type="ECO:0000313" key="8">
    <source>
        <dbReference type="EMBL" id="OCH86659.1"/>
    </source>
</evidence>